<dbReference type="PANTHER" id="PTHR43806:SF65">
    <property type="entry name" value="SERINE PROTEASE APRX"/>
    <property type="match status" value="1"/>
</dbReference>
<organism evidence="10 11">
    <name type="scientific">Fictibacillus barbaricus</name>
    <dbReference type="NCBI Taxonomy" id="182136"/>
    <lineage>
        <taxon>Bacteria</taxon>
        <taxon>Bacillati</taxon>
        <taxon>Bacillota</taxon>
        <taxon>Bacilli</taxon>
        <taxon>Bacillales</taxon>
        <taxon>Fictibacillaceae</taxon>
        <taxon>Fictibacillus</taxon>
    </lineage>
</organism>
<comment type="caution">
    <text evidence="10">The sequence shown here is derived from an EMBL/GenBank/DDBJ whole genome shotgun (WGS) entry which is preliminary data.</text>
</comment>
<dbReference type="Gene3D" id="3.40.50.200">
    <property type="entry name" value="Peptidase S8/S53 domain"/>
    <property type="match status" value="1"/>
</dbReference>
<dbReference type="InterPro" id="IPR022398">
    <property type="entry name" value="Peptidase_S8_His-AS"/>
</dbReference>
<evidence type="ECO:0000259" key="9">
    <source>
        <dbReference type="Pfam" id="PF18237"/>
    </source>
</evidence>
<evidence type="ECO:0000256" key="1">
    <source>
        <dbReference type="ARBA" id="ARBA00011073"/>
    </source>
</evidence>
<keyword evidence="4 5" id="KW-0720">Serine protease</keyword>
<dbReference type="Gene3D" id="2.60.120.380">
    <property type="match status" value="1"/>
</dbReference>
<dbReference type="SUPFAM" id="SSF52743">
    <property type="entry name" value="Subtilisin-like"/>
    <property type="match status" value="1"/>
</dbReference>
<dbReference type="InterPro" id="IPR023827">
    <property type="entry name" value="Peptidase_S8_Asp-AS"/>
</dbReference>
<feature type="domain" description="Peptidase C-terminal archaeal/bacterial" evidence="8">
    <location>
        <begin position="475"/>
        <end position="535"/>
    </location>
</feature>
<dbReference type="InterPro" id="IPR037045">
    <property type="entry name" value="S8pro/Inhibitor_I9_sf"/>
</dbReference>
<evidence type="ECO:0000259" key="7">
    <source>
        <dbReference type="Pfam" id="PF00082"/>
    </source>
</evidence>
<dbReference type="InterPro" id="IPR015500">
    <property type="entry name" value="Peptidase_S8_subtilisin-rel"/>
</dbReference>
<feature type="active site" description="Charge relay system" evidence="5">
    <location>
        <position position="376"/>
    </location>
</feature>
<comment type="similarity">
    <text evidence="1 5 6">Belongs to the peptidase S8 family.</text>
</comment>
<proteinExistence type="inferred from homology"/>
<evidence type="ECO:0000256" key="4">
    <source>
        <dbReference type="ARBA" id="ARBA00022825"/>
    </source>
</evidence>
<evidence type="ECO:0000259" key="8">
    <source>
        <dbReference type="Pfam" id="PF04151"/>
    </source>
</evidence>
<dbReference type="PROSITE" id="PS00138">
    <property type="entry name" value="SUBTILASE_SER"/>
    <property type="match status" value="1"/>
</dbReference>
<dbReference type="CDD" id="cd07487">
    <property type="entry name" value="Peptidases_S8_1"/>
    <property type="match status" value="1"/>
</dbReference>
<feature type="domain" description="Tk-SP N-propeptide" evidence="9">
    <location>
        <begin position="36"/>
        <end position="104"/>
    </location>
</feature>
<dbReference type="Pfam" id="PF04151">
    <property type="entry name" value="PPC"/>
    <property type="match status" value="1"/>
</dbReference>
<dbReference type="EMBL" id="JAFHKS010000043">
    <property type="protein sequence ID" value="MBN3545521.1"/>
    <property type="molecule type" value="Genomic_DNA"/>
</dbReference>
<dbReference type="Gene3D" id="3.30.70.80">
    <property type="entry name" value="Peptidase S8 propeptide/proteinase inhibitor I9"/>
    <property type="match status" value="1"/>
</dbReference>
<dbReference type="InterPro" id="IPR000209">
    <property type="entry name" value="Peptidase_S8/S53_dom"/>
</dbReference>
<dbReference type="Proteomes" id="UP001319060">
    <property type="component" value="Unassembled WGS sequence"/>
</dbReference>
<dbReference type="InterPro" id="IPR041326">
    <property type="entry name" value="Tk-SP_N-pro"/>
</dbReference>
<feature type="active site" description="Charge relay system" evidence="5">
    <location>
        <position position="201"/>
    </location>
</feature>
<evidence type="ECO:0000313" key="11">
    <source>
        <dbReference type="Proteomes" id="UP001319060"/>
    </source>
</evidence>
<evidence type="ECO:0000256" key="2">
    <source>
        <dbReference type="ARBA" id="ARBA00022670"/>
    </source>
</evidence>
<evidence type="ECO:0000313" key="10">
    <source>
        <dbReference type="EMBL" id="MBN3545521.1"/>
    </source>
</evidence>
<evidence type="ECO:0000256" key="5">
    <source>
        <dbReference type="PROSITE-ProRule" id="PRU01240"/>
    </source>
</evidence>
<keyword evidence="3 5" id="KW-0378">Hydrolase</keyword>
<dbReference type="InterPro" id="IPR007280">
    <property type="entry name" value="Peptidase_C_arc/bac"/>
</dbReference>
<evidence type="ECO:0000256" key="3">
    <source>
        <dbReference type="ARBA" id="ARBA00022801"/>
    </source>
</evidence>
<protein>
    <submittedName>
        <fullName evidence="10">S8 family serine peptidase</fullName>
    </submittedName>
</protein>
<dbReference type="PANTHER" id="PTHR43806">
    <property type="entry name" value="PEPTIDASE S8"/>
    <property type="match status" value="1"/>
</dbReference>
<sequence>MIAALLVVPVYAEGKESAPIKKYVQEKQPEVSLIDQNKNKLFDNLEKKIKGMKDEDRVDVIIQFDSSKLSEKGSKALDKAIGRFEIKYEYSIIDGMAATLSKKQLNKLAKIPFVKTAELDVEFKTTMSTANKWFGTEKARTDFGLNGDRDGNANSYTKNDVTVAVIDTGIDASHRDLDNGKVIGFKDFVNNRTTAYDDQGHGTHVAGIIAGEGEVTPANKGVASGSSLVGIKVLDANGSGSMSNVTAGIDWAVQNKDVYGIRVLNLSLGTSQSSDGTDSTSVAVNNAVNAGLVVAVAAGNSGPARYTIGSPGAADKAITVGAAADLGENGFFLADFSSRGYTADNRIKPDIVAPGYNITAPQANSTTGYVAYSGTSMATPFTAGTIALMLDANPNLTPSQVANTLYSTAIDFGPAGKDIDYGNGRLDGYEAIKSAGSYSGTNITVPNHLFTSDSLAGKSKADEFLLSVNTTSYPIAITTIMPNWTSSWFSSSPDFDVYVYNPSGTLVSKAEGTKRQETISFKPTVTGNYKIRVSSYSGSGNYFFDVSAGAVSLTRTLNQ</sequence>
<dbReference type="PROSITE" id="PS00137">
    <property type="entry name" value="SUBTILASE_HIS"/>
    <property type="match status" value="1"/>
</dbReference>
<keyword evidence="11" id="KW-1185">Reference proteome</keyword>
<dbReference type="InterPro" id="IPR036852">
    <property type="entry name" value="Peptidase_S8/S53_dom_sf"/>
</dbReference>
<accession>A0ABS2ZCN1</accession>
<reference evidence="10 11" key="1">
    <citation type="submission" date="2021-01" db="EMBL/GenBank/DDBJ databases">
        <title>Genome Sequencing of Type Strains.</title>
        <authorList>
            <person name="Lemaire J.F."/>
            <person name="Inderbitzin P."/>
            <person name="Collins S.B."/>
            <person name="Wespe N."/>
            <person name="Knight-Connoni V."/>
        </authorList>
    </citation>
    <scope>NUCLEOTIDE SEQUENCE [LARGE SCALE GENOMIC DNA]</scope>
    <source>
        <strain evidence="10 11">DSM 14730</strain>
    </source>
</reference>
<dbReference type="Pfam" id="PF00082">
    <property type="entry name" value="Peptidase_S8"/>
    <property type="match status" value="1"/>
</dbReference>
<keyword evidence="2 5" id="KW-0645">Protease</keyword>
<evidence type="ECO:0000256" key="6">
    <source>
        <dbReference type="RuleBase" id="RU003355"/>
    </source>
</evidence>
<dbReference type="PRINTS" id="PR00723">
    <property type="entry name" value="SUBTILISIN"/>
</dbReference>
<name>A0ABS2ZCN1_9BACL</name>
<dbReference type="PROSITE" id="PS51892">
    <property type="entry name" value="SUBTILASE"/>
    <property type="match status" value="1"/>
</dbReference>
<dbReference type="InterPro" id="IPR023828">
    <property type="entry name" value="Peptidase_S8_Ser-AS"/>
</dbReference>
<dbReference type="InterPro" id="IPR050131">
    <property type="entry name" value="Peptidase_S8_subtilisin-like"/>
</dbReference>
<feature type="domain" description="Peptidase S8/S53" evidence="7">
    <location>
        <begin position="159"/>
        <end position="424"/>
    </location>
</feature>
<dbReference type="Pfam" id="PF18237">
    <property type="entry name" value="Tk-SP_N-pro"/>
    <property type="match status" value="1"/>
</dbReference>
<dbReference type="PROSITE" id="PS00136">
    <property type="entry name" value="SUBTILASE_ASP"/>
    <property type="match status" value="1"/>
</dbReference>
<feature type="active site" description="Charge relay system" evidence="5">
    <location>
        <position position="167"/>
    </location>
</feature>
<gene>
    <name evidence="10" type="ORF">JYA64_09465</name>
</gene>